<reference evidence="1 2" key="1">
    <citation type="journal article" date="2019" name="Int. J. Syst. Evol. Microbiol.">
        <title>The Global Catalogue of Microorganisms (GCM) 10K type strain sequencing project: providing services to taxonomists for standard genome sequencing and annotation.</title>
        <authorList>
            <consortium name="The Broad Institute Genomics Platform"/>
            <consortium name="The Broad Institute Genome Sequencing Center for Infectious Disease"/>
            <person name="Wu L."/>
            <person name="Ma J."/>
        </authorList>
    </citation>
    <scope>NUCLEOTIDE SEQUENCE [LARGE SCALE GENOMIC DNA]</scope>
    <source>
        <strain evidence="1 2">JCM 7356</strain>
    </source>
</reference>
<organism evidence="1 2">
    <name type="scientific">Kitasatospora cystarginea</name>
    <dbReference type="NCBI Taxonomy" id="58350"/>
    <lineage>
        <taxon>Bacteria</taxon>
        <taxon>Bacillati</taxon>
        <taxon>Actinomycetota</taxon>
        <taxon>Actinomycetes</taxon>
        <taxon>Kitasatosporales</taxon>
        <taxon>Streptomycetaceae</taxon>
        <taxon>Kitasatospora</taxon>
    </lineage>
</organism>
<evidence type="ECO:0000313" key="1">
    <source>
        <dbReference type="EMBL" id="GAA2234033.1"/>
    </source>
</evidence>
<keyword evidence="2" id="KW-1185">Reference proteome</keyword>
<evidence type="ECO:0008006" key="3">
    <source>
        <dbReference type="Google" id="ProtNLM"/>
    </source>
</evidence>
<gene>
    <name evidence="1" type="ORF">GCM10010430_13440</name>
</gene>
<name>A0ABN3DKC9_9ACTN</name>
<evidence type="ECO:0000313" key="2">
    <source>
        <dbReference type="Proteomes" id="UP001500305"/>
    </source>
</evidence>
<dbReference type="EMBL" id="BAAATR010000004">
    <property type="protein sequence ID" value="GAA2234033.1"/>
    <property type="molecule type" value="Genomic_DNA"/>
</dbReference>
<protein>
    <recommendedName>
        <fullName evidence="3">Secreted protein</fullName>
    </recommendedName>
</protein>
<proteinExistence type="predicted"/>
<accession>A0ABN3DKC9</accession>
<sequence length="89" mass="9103">MALVVMALPRSVSVGLGRAGLPQRPALPGQLVRHAHCGTLGHATVRRFTLLVEGRPDGAAVGGVPVGGGVRCRSVLVRLAPGESGYRSV</sequence>
<comment type="caution">
    <text evidence="1">The sequence shown here is derived from an EMBL/GenBank/DDBJ whole genome shotgun (WGS) entry which is preliminary data.</text>
</comment>
<dbReference type="Proteomes" id="UP001500305">
    <property type="component" value="Unassembled WGS sequence"/>
</dbReference>